<organism evidence="3">
    <name type="scientific">marine metagenome</name>
    <dbReference type="NCBI Taxonomy" id="408172"/>
    <lineage>
        <taxon>unclassified sequences</taxon>
        <taxon>metagenomes</taxon>
        <taxon>ecological metagenomes</taxon>
    </lineage>
</organism>
<protein>
    <recommendedName>
        <fullName evidence="2">Acyltransferase 3 domain-containing protein</fullName>
    </recommendedName>
</protein>
<feature type="transmembrane region" description="Helical" evidence="1">
    <location>
        <begin position="249"/>
        <end position="272"/>
    </location>
</feature>
<dbReference type="InterPro" id="IPR036034">
    <property type="entry name" value="PDZ_sf"/>
</dbReference>
<proteinExistence type="predicted"/>
<dbReference type="SUPFAM" id="SSF50156">
    <property type="entry name" value="PDZ domain-like"/>
    <property type="match status" value="1"/>
</dbReference>
<feature type="transmembrane region" description="Helical" evidence="1">
    <location>
        <begin position="227"/>
        <end position="243"/>
    </location>
</feature>
<dbReference type="PANTHER" id="PTHR36927">
    <property type="entry name" value="BLR4337 PROTEIN"/>
    <property type="match status" value="1"/>
</dbReference>
<keyword evidence="1" id="KW-0472">Membrane</keyword>
<feature type="domain" description="Acyltransferase 3" evidence="2">
    <location>
        <begin position="4"/>
        <end position="306"/>
    </location>
</feature>
<feature type="transmembrane region" description="Helical" evidence="1">
    <location>
        <begin position="44"/>
        <end position="68"/>
    </location>
</feature>
<keyword evidence="1" id="KW-1133">Transmembrane helix</keyword>
<reference evidence="3" key="1">
    <citation type="submission" date="2018-05" db="EMBL/GenBank/DDBJ databases">
        <authorList>
            <person name="Lanie J.A."/>
            <person name="Ng W.-L."/>
            <person name="Kazmierczak K.M."/>
            <person name="Andrzejewski T.M."/>
            <person name="Davidsen T.M."/>
            <person name="Wayne K.J."/>
            <person name="Tettelin H."/>
            <person name="Glass J.I."/>
            <person name="Rusch D."/>
            <person name="Podicherti R."/>
            <person name="Tsui H.-C.T."/>
            <person name="Winkler M.E."/>
        </authorList>
    </citation>
    <scope>NUCLEOTIDE SEQUENCE</scope>
</reference>
<dbReference type="InterPro" id="IPR050623">
    <property type="entry name" value="Glucan_succinyl_AcylTrfase"/>
</dbReference>
<name>A0A381TQT4_9ZZZZ</name>
<feature type="transmembrane region" description="Helical" evidence="1">
    <location>
        <begin position="122"/>
        <end position="144"/>
    </location>
</feature>
<feature type="transmembrane region" description="Helical" evidence="1">
    <location>
        <begin position="88"/>
        <end position="110"/>
    </location>
</feature>
<keyword evidence="1" id="KW-0812">Transmembrane</keyword>
<dbReference type="Pfam" id="PF01757">
    <property type="entry name" value="Acyl_transf_3"/>
    <property type="match status" value="1"/>
</dbReference>
<dbReference type="InterPro" id="IPR002656">
    <property type="entry name" value="Acyl_transf_3_dom"/>
</dbReference>
<sequence>MRRYDVDWLRVMALGLLIIYHIAVTFQPWAHLIAFIQSQKSLEFIWIFMGLINIWRIPLLFIISGMGVCFAMRNRNWKALLKDRAKRILLPLIFGSLFIVPIQFIIFQSFNNMELAYWPTAAHLWFLENILWYVILLCPIIYYLKNHPNNFLFRSLNKILKQPFALYIFTIPFILEAELMVGPWDDFSTYAGTSHGYLLGIMTFFTGFIFISIGNLFWRSVEKIKKVSLIIAIILYIIRLFIFELKSPTFLIVIESWSWLFSIFGFGSIFLNKQSGLLQYLSKAVYPVYILHMVFMNLAAYLVLSQPLRTDYIYTVERVENNSAAQEAGLIAGDKILNPDWESFAPNTSITLLVMRGEDVERLSLLCNSEGEIGADINDFPALVPKLARSDISTFWMFGKFILVILLTFLGSILCYEYIIKRVKWLRPLFGLKIEG</sequence>
<dbReference type="GO" id="GO:0016747">
    <property type="term" value="F:acyltransferase activity, transferring groups other than amino-acyl groups"/>
    <property type="evidence" value="ECO:0007669"/>
    <property type="project" value="InterPro"/>
</dbReference>
<dbReference type="EMBL" id="UINC01005006">
    <property type="protein sequence ID" value="SVA18390.1"/>
    <property type="molecule type" value="Genomic_DNA"/>
</dbReference>
<accession>A0A381TQT4</accession>
<evidence type="ECO:0000259" key="2">
    <source>
        <dbReference type="Pfam" id="PF01757"/>
    </source>
</evidence>
<feature type="transmembrane region" description="Helical" evidence="1">
    <location>
        <begin position="395"/>
        <end position="419"/>
    </location>
</feature>
<feature type="transmembrane region" description="Helical" evidence="1">
    <location>
        <begin position="12"/>
        <end position="32"/>
    </location>
</feature>
<feature type="transmembrane region" description="Helical" evidence="1">
    <location>
        <begin position="164"/>
        <end position="184"/>
    </location>
</feature>
<dbReference type="PANTHER" id="PTHR36927:SF3">
    <property type="entry name" value="GLUCANS BIOSYNTHESIS PROTEIN C"/>
    <property type="match status" value="1"/>
</dbReference>
<gene>
    <name evidence="3" type="ORF">METZ01_LOCUS71244</name>
</gene>
<feature type="transmembrane region" description="Helical" evidence="1">
    <location>
        <begin position="196"/>
        <end position="218"/>
    </location>
</feature>
<evidence type="ECO:0000313" key="3">
    <source>
        <dbReference type="EMBL" id="SVA18390.1"/>
    </source>
</evidence>
<dbReference type="AlphaFoldDB" id="A0A381TQT4"/>
<evidence type="ECO:0000256" key="1">
    <source>
        <dbReference type="SAM" id="Phobius"/>
    </source>
</evidence>
<feature type="transmembrane region" description="Helical" evidence="1">
    <location>
        <begin position="284"/>
        <end position="304"/>
    </location>
</feature>